<feature type="compositionally biased region" description="Low complexity" evidence="12">
    <location>
        <begin position="638"/>
        <end position="652"/>
    </location>
</feature>
<dbReference type="GO" id="GO:0030141">
    <property type="term" value="C:secretory granule"/>
    <property type="evidence" value="ECO:0007669"/>
    <property type="project" value="InterPro"/>
</dbReference>
<dbReference type="InterPro" id="IPR021613">
    <property type="entry name" value="Receptor_IA-2_dom"/>
</dbReference>
<dbReference type="SMART" id="SM00194">
    <property type="entry name" value="PTPc"/>
    <property type="match status" value="1"/>
</dbReference>
<dbReference type="Gene3D" id="3.30.70.2470">
    <property type="entry name" value="Protein-tyrosine phosphatase receptor IA-2 ectodomain"/>
    <property type="match status" value="1"/>
</dbReference>
<evidence type="ECO:0000259" key="15">
    <source>
        <dbReference type="PROSITE" id="PS50056"/>
    </source>
</evidence>
<evidence type="ECO:0000256" key="4">
    <source>
        <dbReference type="ARBA" id="ARBA00022729"/>
    </source>
</evidence>
<dbReference type="InterPro" id="IPR038112">
    <property type="entry name" value="Receptor_IA-2_ectodomain_sf"/>
</dbReference>
<dbReference type="OrthoDB" id="9880441at2759"/>
<feature type="non-terminal residue" evidence="16">
    <location>
        <position position="1"/>
    </location>
</feature>
<dbReference type="InterPro" id="IPR033522">
    <property type="entry name" value="IA-2/IA-2_beta"/>
</dbReference>
<feature type="transmembrane region" description="Helical" evidence="13">
    <location>
        <begin position="558"/>
        <end position="582"/>
    </location>
</feature>
<dbReference type="InterPro" id="IPR000242">
    <property type="entry name" value="PTP_cat"/>
</dbReference>
<evidence type="ECO:0000256" key="13">
    <source>
        <dbReference type="SAM" id="Phobius"/>
    </source>
</evidence>
<dbReference type="InterPro" id="IPR016130">
    <property type="entry name" value="Tyr_Pase_AS"/>
</dbReference>
<evidence type="ECO:0000256" key="7">
    <source>
        <dbReference type="ARBA" id="ARBA00023136"/>
    </source>
</evidence>
<dbReference type="Pfam" id="PF00102">
    <property type="entry name" value="Y_phosphatase"/>
    <property type="match status" value="1"/>
</dbReference>
<keyword evidence="10" id="KW-0968">Cytoplasmic vesicle</keyword>
<keyword evidence="3 13" id="KW-0812">Transmembrane</keyword>
<gene>
    <name evidence="16" type="ORF">AMK59_2614</name>
</gene>
<evidence type="ECO:0000256" key="10">
    <source>
        <dbReference type="ARBA" id="ARBA00023329"/>
    </source>
</evidence>
<evidence type="ECO:0000256" key="11">
    <source>
        <dbReference type="ARBA" id="ARBA00034103"/>
    </source>
</evidence>
<organism evidence="16 17">
    <name type="scientific">Oryctes borbonicus</name>
    <dbReference type="NCBI Taxonomy" id="1629725"/>
    <lineage>
        <taxon>Eukaryota</taxon>
        <taxon>Metazoa</taxon>
        <taxon>Ecdysozoa</taxon>
        <taxon>Arthropoda</taxon>
        <taxon>Hexapoda</taxon>
        <taxon>Insecta</taxon>
        <taxon>Pterygota</taxon>
        <taxon>Neoptera</taxon>
        <taxon>Endopterygota</taxon>
        <taxon>Coleoptera</taxon>
        <taxon>Polyphaga</taxon>
        <taxon>Scarabaeiformia</taxon>
        <taxon>Scarabaeidae</taxon>
        <taxon>Dynastinae</taxon>
        <taxon>Oryctes</taxon>
    </lineage>
</organism>
<feature type="compositionally biased region" description="Basic and acidic residues" evidence="12">
    <location>
        <begin position="144"/>
        <end position="154"/>
    </location>
</feature>
<evidence type="ECO:0000256" key="3">
    <source>
        <dbReference type="ARBA" id="ARBA00022692"/>
    </source>
</evidence>
<evidence type="ECO:0000256" key="1">
    <source>
        <dbReference type="ARBA" id="ARBA00004212"/>
    </source>
</evidence>
<dbReference type="GO" id="GO:0030658">
    <property type="term" value="C:transport vesicle membrane"/>
    <property type="evidence" value="ECO:0007669"/>
    <property type="project" value="UniProtKB-SubCell"/>
</dbReference>
<evidence type="ECO:0000256" key="12">
    <source>
        <dbReference type="SAM" id="MobiDB-lite"/>
    </source>
</evidence>
<keyword evidence="4" id="KW-0732">Signal</keyword>
<evidence type="ECO:0000313" key="17">
    <source>
        <dbReference type="Proteomes" id="UP000051574"/>
    </source>
</evidence>
<comment type="caution">
    <text evidence="16">The sequence shown here is derived from an EMBL/GenBank/DDBJ whole genome shotgun (WGS) entry which is preliminary data.</text>
</comment>
<accession>A0A0T6BER9</accession>
<feature type="domain" description="Tyrosine specific protein phosphatases" evidence="15">
    <location>
        <begin position="859"/>
        <end position="931"/>
    </location>
</feature>
<dbReference type="AlphaFoldDB" id="A0A0T6BER9"/>
<keyword evidence="2" id="KW-0597">Phosphoprotein</keyword>
<evidence type="ECO:0000256" key="2">
    <source>
        <dbReference type="ARBA" id="ARBA00022553"/>
    </source>
</evidence>
<proteinExistence type="predicted"/>
<dbReference type="PROSITE" id="PS50055">
    <property type="entry name" value="TYR_PHOSPHATASE_PTP"/>
    <property type="match status" value="1"/>
</dbReference>
<dbReference type="Proteomes" id="UP000051574">
    <property type="component" value="Unassembled WGS sequence"/>
</dbReference>
<dbReference type="GO" id="GO:0009653">
    <property type="term" value="P:anatomical structure morphogenesis"/>
    <property type="evidence" value="ECO:0007669"/>
    <property type="project" value="UniProtKB-ARBA"/>
</dbReference>
<dbReference type="InterPro" id="IPR000387">
    <property type="entry name" value="Tyr_Pase_dom"/>
</dbReference>
<dbReference type="GO" id="GO:0045202">
    <property type="term" value="C:synapse"/>
    <property type="evidence" value="ECO:0007669"/>
    <property type="project" value="UniProtKB-SubCell"/>
</dbReference>
<dbReference type="PANTHER" id="PTHR46106">
    <property type="entry name" value="IA-2 PROTEIN TYROSINE PHOSPHATASE, ISOFORM C"/>
    <property type="match status" value="1"/>
</dbReference>
<keyword evidence="17" id="KW-1185">Reference proteome</keyword>
<dbReference type="Pfam" id="PF11548">
    <property type="entry name" value="Receptor_IA-2"/>
    <property type="match status" value="1"/>
</dbReference>
<evidence type="ECO:0000259" key="14">
    <source>
        <dbReference type="PROSITE" id="PS50055"/>
    </source>
</evidence>
<keyword evidence="7 13" id="KW-0472">Membrane</keyword>
<evidence type="ECO:0000256" key="9">
    <source>
        <dbReference type="ARBA" id="ARBA00023180"/>
    </source>
</evidence>
<dbReference type="GO" id="GO:0004725">
    <property type="term" value="F:protein tyrosine phosphatase activity"/>
    <property type="evidence" value="ECO:0007669"/>
    <property type="project" value="InterPro"/>
</dbReference>
<dbReference type="GO" id="GO:0051046">
    <property type="term" value="P:regulation of secretion"/>
    <property type="evidence" value="ECO:0007669"/>
    <property type="project" value="TreeGrafter"/>
</dbReference>
<evidence type="ECO:0000313" key="16">
    <source>
        <dbReference type="EMBL" id="KRT85383.1"/>
    </source>
</evidence>
<dbReference type="Gene3D" id="3.90.190.10">
    <property type="entry name" value="Protein tyrosine phosphatase superfamily"/>
    <property type="match status" value="1"/>
</dbReference>
<feature type="region of interest" description="Disordered" evidence="12">
    <location>
        <begin position="141"/>
        <end position="162"/>
    </location>
</feature>
<name>A0A0T6BER9_9SCAR</name>
<feature type="domain" description="Tyrosine-protein phosphatase" evidence="14">
    <location>
        <begin position="680"/>
        <end position="940"/>
    </location>
</feature>
<evidence type="ECO:0000256" key="6">
    <source>
        <dbReference type="ARBA" id="ARBA00023018"/>
    </source>
</evidence>
<dbReference type="EMBL" id="LJIG01001557">
    <property type="protein sequence ID" value="KRT85383.1"/>
    <property type="molecule type" value="Genomic_DNA"/>
</dbReference>
<keyword evidence="8" id="KW-0675">Receptor</keyword>
<sequence>ASLPFEVNACYHLVDQDLEGALKALEGEEQVDPREMAIVKFTPSAENPNAQYADEVYYPPVPDEKAAIRDIILPQDAIDIFDMEDPYADYSVQKRTWIPQMRRRSVPLATSINLPSRFRMMEAKRDKLEFLRANHLPNRLPFQENRRPLPKDIDTSTPEVTPDDLEEFYPMVNYIYRLKATTQDFRDLPMNDKYQKLKSLLDDFSTIERPEDIDINDLLTRQISNEDEEEDNLAEGASLPERFMMTYNTPDNFRAGWESRDLLDDDIPESRVYIDETDEDYPEEYGSGAHTESDEIFRELKQLRKHERGEEEERQTSGYSNDDEIFRELKQMRKNEDTNFTGIPKKFANTGKIVDTSGLYTEGGVVYAPKSKVSDDLNTEDSLKENLDELLDEYRLGFQRPERLDVKKPGPMFDSQRTTNMPTSEAQDVILPSMMKKEPRGAHPNPSHEVYDVDTDYVFVGFRNSVQMWRQGDEIIQNISKLLNLEPGTLDSGRVDRNEVTFKVHPNKHNLNASEVARRIVMIRDDLKKSTGVEITAVGVGDKVKTVLVSHFDSKNEFYITPFAIFGIVGALIIASLLLVIIRRHVVSKEKLHSLTKPDTEASKDYQDLCRARMAIKGQTPGETIHGRVTSLSKESEQSPSSRSSTSSWSEEPALHNMDISTGHMVLSYMEDHLRNKDRLDQEWVALCAYIAEPCETSIALKKENVNKNRCKTVLPYDHSRVVLNELSNATGSDYINASSITDHDPRNPAYIATQGPLPHTAPDFWQLIWEQGAVVIVMLSRLTEGDVAMCHRYWPEEGSEVYHIYEVHLVSEHIWCDDYLVRSFYLKNIRTGETRTVTQFHFLSWPEASVPSSTKALLEFRRKVNKSYRGRSCPIVVHCSDGAGRTGTYCLIDMVLSRMAKGAKEIDIAATLEHLRDQRPRMVATKQQFEFVLTAVAEEVHAILKALPPQPAPIPQEKEKETK</sequence>
<dbReference type="InterPro" id="IPR029021">
    <property type="entry name" value="Prot-tyrosine_phosphatase-like"/>
</dbReference>
<evidence type="ECO:0000256" key="5">
    <source>
        <dbReference type="ARBA" id="ARBA00022989"/>
    </source>
</evidence>
<dbReference type="SMART" id="SM00404">
    <property type="entry name" value="PTPc_motif"/>
    <property type="match status" value="1"/>
</dbReference>
<dbReference type="PANTHER" id="PTHR46106:SF4">
    <property type="entry name" value="IA-2 PROTEIN TYROSINE PHOSPHATASE, ISOFORM C"/>
    <property type="match status" value="1"/>
</dbReference>
<dbReference type="PROSITE" id="PS50056">
    <property type="entry name" value="TYR_PHOSPHATASE_2"/>
    <property type="match status" value="1"/>
</dbReference>
<protein>
    <submittedName>
        <fullName evidence="16">Tyrosine phosphatase</fullName>
    </submittedName>
</protein>
<keyword evidence="9" id="KW-0325">Glycoprotein</keyword>
<reference evidence="16 17" key="1">
    <citation type="submission" date="2015-09" db="EMBL/GenBank/DDBJ databases">
        <title>Draft genome of the scarab beetle Oryctes borbonicus.</title>
        <authorList>
            <person name="Meyer J.M."/>
            <person name="Markov G.V."/>
            <person name="Baskaran P."/>
            <person name="Herrmann M."/>
            <person name="Sommer R.J."/>
            <person name="Roedelsperger C."/>
        </authorList>
    </citation>
    <scope>NUCLEOTIDE SEQUENCE [LARGE SCALE GENOMIC DNA]</scope>
    <source>
        <strain evidence="16">OB123</strain>
        <tissue evidence="16">Whole animal</tissue>
    </source>
</reference>
<comment type="subcellular location">
    <subcellularLocation>
        <location evidence="1">Cytoplasmic vesicle</location>
        <location evidence="1">Secretory vesicle membrane</location>
        <topology evidence="1">Single-pass type I membrane protein</topology>
    </subcellularLocation>
    <subcellularLocation>
        <location evidence="11">Synapse</location>
    </subcellularLocation>
</comment>
<dbReference type="SUPFAM" id="SSF52799">
    <property type="entry name" value="(Phosphotyrosine protein) phosphatases II"/>
    <property type="match status" value="1"/>
</dbReference>
<dbReference type="InterPro" id="IPR003595">
    <property type="entry name" value="Tyr_Pase_cat"/>
</dbReference>
<feature type="region of interest" description="Disordered" evidence="12">
    <location>
        <begin position="623"/>
        <end position="654"/>
    </location>
</feature>
<dbReference type="PROSITE" id="PS00383">
    <property type="entry name" value="TYR_PHOSPHATASE_1"/>
    <property type="match status" value="1"/>
</dbReference>
<evidence type="ECO:0000256" key="8">
    <source>
        <dbReference type="ARBA" id="ARBA00023170"/>
    </source>
</evidence>
<dbReference type="PRINTS" id="PR00700">
    <property type="entry name" value="PRTYPHPHTASE"/>
</dbReference>
<dbReference type="FunFam" id="3.90.190.10:FF:000017">
    <property type="entry name" value="receptor-type tyrosine-protein phosphatase-like N isoform X2"/>
    <property type="match status" value="1"/>
</dbReference>
<keyword evidence="5 13" id="KW-1133">Transmembrane helix</keyword>
<keyword evidence="6" id="KW-0770">Synapse</keyword>
<dbReference type="GO" id="GO:0048666">
    <property type="term" value="P:neuron development"/>
    <property type="evidence" value="ECO:0007669"/>
    <property type="project" value="UniProtKB-ARBA"/>
</dbReference>